<comment type="caution">
    <text evidence="8">The sequence shown here is derived from an EMBL/GenBank/DDBJ whole genome shotgun (WGS) entry which is preliminary data.</text>
</comment>
<dbReference type="EC" id="2.5.1.145" evidence="7"/>
<protein>
    <recommendedName>
        <fullName evidence="7">Phosphatidylglycerol--prolipoprotein diacylglyceryl transferase</fullName>
        <ecNumber evidence="7">2.5.1.145</ecNumber>
    </recommendedName>
</protein>
<evidence type="ECO:0000256" key="5">
    <source>
        <dbReference type="ARBA" id="ARBA00022989"/>
    </source>
</evidence>
<comment type="function">
    <text evidence="7">Catalyzes the transfer of the diacylglyceryl group from phosphatidylglycerol to the sulfhydryl group of the N-terminal cysteine of a prolipoprotein, the first step in the formation of mature lipoproteins.</text>
</comment>
<dbReference type="Proteomes" id="UP000034852">
    <property type="component" value="Unassembled WGS sequence"/>
</dbReference>
<evidence type="ECO:0000256" key="2">
    <source>
        <dbReference type="ARBA" id="ARBA00022475"/>
    </source>
</evidence>
<evidence type="ECO:0000256" key="3">
    <source>
        <dbReference type="ARBA" id="ARBA00022679"/>
    </source>
</evidence>
<dbReference type="InterPro" id="IPR001640">
    <property type="entry name" value="Lgt"/>
</dbReference>
<keyword evidence="4 7" id="KW-0812">Transmembrane</keyword>
<dbReference type="HAMAP" id="MF_01147">
    <property type="entry name" value="Lgt"/>
    <property type="match status" value="1"/>
</dbReference>
<dbReference type="GO" id="GO:0042158">
    <property type="term" value="P:lipoprotein biosynthetic process"/>
    <property type="evidence" value="ECO:0007669"/>
    <property type="project" value="UniProtKB-UniRule"/>
</dbReference>
<organism evidence="8 9">
    <name type="scientific">candidate division WS6 bacterium GW2011_GWA2_37_6</name>
    <dbReference type="NCBI Taxonomy" id="1619087"/>
    <lineage>
        <taxon>Bacteria</taxon>
        <taxon>Candidatus Dojkabacteria</taxon>
    </lineage>
</organism>
<evidence type="ECO:0000256" key="4">
    <source>
        <dbReference type="ARBA" id="ARBA00022692"/>
    </source>
</evidence>
<evidence type="ECO:0000256" key="6">
    <source>
        <dbReference type="ARBA" id="ARBA00023136"/>
    </source>
</evidence>
<feature type="transmembrane region" description="Helical" evidence="7">
    <location>
        <begin position="262"/>
        <end position="281"/>
    </location>
</feature>
<accession>A0A0G0K5Y5</accession>
<dbReference type="EMBL" id="LBTH01000010">
    <property type="protein sequence ID" value="KKQ36066.1"/>
    <property type="molecule type" value="Genomic_DNA"/>
</dbReference>
<evidence type="ECO:0000313" key="8">
    <source>
        <dbReference type="EMBL" id="KKQ36066.1"/>
    </source>
</evidence>
<dbReference type="UniPathway" id="UPA00664"/>
<dbReference type="PATRIC" id="fig|1619087.5.peg.158"/>
<gene>
    <name evidence="7" type="primary">lgt</name>
    <name evidence="8" type="ORF">US52_C0010G0006</name>
</gene>
<comment type="pathway">
    <text evidence="7">Protein modification; lipoprotein biosynthesis (diacylglyceryl transfer).</text>
</comment>
<keyword evidence="2 7" id="KW-1003">Cell membrane</keyword>
<feature type="binding site" evidence="7">
    <location>
        <position position="160"/>
    </location>
    <ligand>
        <name>a 1,2-diacyl-sn-glycero-3-phospho-(1'-sn-glycerol)</name>
        <dbReference type="ChEBI" id="CHEBI:64716"/>
    </ligand>
</feature>
<keyword evidence="8" id="KW-0449">Lipoprotein</keyword>
<comment type="subcellular location">
    <subcellularLocation>
        <location evidence="7">Cell membrane</location>
        <topology evidence="7">Multi-pass membrane protein</topology>
    </subcellularLocation>
</comment>
<comment type="similarity">
    <text evidence="1 7">Belongs to the Lgt family.</text>
</comment>
<dbReference type="GO" id="GO:0008961">
    <property type="term" value="F:phosphatidylglycerol-prolipoprotein diacylglyceryl transferase activity"/>
    <property type="evidence" value="ECO:0007669"/>
    <property type="project" value="UniProtKB-UniRule"/>
</dbReference>
<evidence type="ECO:0000256" key="1">
    <source>
        <dbReference type="ARBA" id="ARBA00007150"/>
    </source>
</evidence>
<feature type="transmembrane region" description="Helical" evidence="7">
    <location>
        <begin position="200"/>
        <end position="218"/>
    </location>
</feature>
<evidence type="ECO:0000256" key="7">
    <source>
        <dbReference type="HAMAP-Rule" id="MF_01147"/>
    </source>
</evidence>
<keyword evidence="6 7" id="KW-0472">Membrane</keyword>
<dbReference type="PANTHER" id="PTHR30589:SF0">
    <property type="entry name" value="PHOSPHATIDYLGLYCEROL--PROLIPOPROTEIN DIACYLGLYCERYL TRANSFERASE"/>
    <property type="match status" value="1"/>
</dbReference>
<dbReference type="PROSITE" id="PS01311">
    <property type="entry name" value="LGT"/>
    <property type="match status" value="1"/>
</dbReference>
<feature type="transmembrane region" description="Helical" evidence="7">
    <location>
        <begin position="75"/>
        <end position="96"/>
    </location>
</feature>
<dbReference type="Pfam" id="PF01790">
    <property type="entry name" value="LGT"/>
    <property type="match status" value="1"/>
</dbReference>
<dbReference type="NCBIfam" id="TIGR00544">
    <property type="entry name" value="lgt"/>
    <property type="match status" value="1"/>
</dbReference>
<keyword evidence="5 7" id="KW-1133">Transmembrane helix</keyword>
<proteinExistence type="inferred from homology"/>
<dbReference type="AlphaFoldDB" id="A0A0G0K5Y5"/>
<keyword evidence="3 7" id="KW-0808">Transferase</keyword>
<name>A0A0G0K5Y5_9BACT</name>
<evidence type="ECO:0000313" key="9">
    <source>
        <dbReference type="Proteomes" id="UP000034852"/>
    </source>
</evidence>
<feature type="transmembrane region" description="Helical" evidence="7">
    <location>
        <begin position="116"/>
        <end position="136"/>
    </location>
</feature>
<dbReference type="PANTHER" id="PTHR30589">
    <property type="entry name" value="PROLIPOPROTEIN DIACYLGLYCERYL TRANSFERASE"/>
    <property type="match status" value="1"/>
</dbReference>
<reference evidence="8 9" key="1">
    <citation type="journal article" date="2015" name="Nature">
        <title>rRNA introns, odd ribosomes, and small enigmatic genomes across a large radiation of phyla.</title>
        <authorList>
            <person name="Brown C.T."/>
            <person name="Hug L.A."/>
            <person name="Thomas B.C."/>
            <person name="Sharon I."/>
            <person name="Castelle C.J."/>
            <person name="Singh A."/>
            <person name="Wilkins M.J."/>
            <person name="Williams K.H."/>
            <person name="Banfield J.F."/>
        </authorList>
    </citation>
    <scope>NUCLEOTIDE SEQUENCE [LARGE SCALE GENOMIC DNA]</scope>
</reference>
<feature type="transmembrane region" description="Helical" evidence="7">
    <location>
        <begin position="230"/>
        <end position="250"/>
    </location>
</feature>
<feature type="transmembrane region" description="Helical" evidence="7">
    <location>
        <begin position="39"/>
        <end position="63"/>
    </location>
</feature>
<dbReference type="GO" id="GO:0005886">
    <property type="term" value="C:plasma membrane"/>
    <property type="evidence" value="ECO:0007669"/>
    <property type="project" value="UniProtKB-SubCell"/>
</dbReference>
<sequence>MKFFKYKYTVLIIIFFLLLFLFVALNLRSISPARESIQLFFITISSYGLSISLGILICVLVLSRMKPKELDNVNFLEAVVWVVIPSIIVARMWHVLTDLEYYRNDVGQILNLSTGGLSIWGAILGGALGIIIFTQLYGFSSKLALNFVAIVLPVGQAVGRAGNFLNQELFGPPTDRPWGMYVHPANRPIKYIQNEYFHPAFLYEMIADLLLFFLLFIFAKKIGKNLGDSYIIVALYLVGYGIVRFFVEFYRLEEAFHFGLSFNQFVALAFVLIGAVYIALLQLKQKK</sequence>
<comment type="catalytic activity">
    <reaction evidence="7">
        <text>L-cysteinyl-[prolipoprotein] + a 1,2-diacyl-sn-glycero-3-phospho-(1'-sn-glycerol) = an S-1,2-diacyl-sn-glyceryl-L-cysteinyl-[prolipoprotein] + sn-glycerol 1-phosphate + H(+)</text>
        <dbReference type="Rhea" id="RHEA:56712"/>
        <dbReference type="Rhea" id="RHEA-COMP:14679"/>
        <dbReference type="Rhea" id="RHEA-COMP:14680"/>
        <dbReference type="ChEBI" id="CHEBI:15378"/>
        <dbReference type="ChEBI" id="CHEBI:29950"/>
        <dbReference type="ChEBI" id="CHEBI:57685"/>
        <dbReference type="ChEBI" id="CHEBI:64716"/>
        <dbReference type="ChEBI" id="CHEBI:140658"/>
        <dbReference type="EC" id="2.5.1.145"/>
    </reaction>
</comment>